<feature type="region of interest" description="Disordered" evidence="1">
    <location>
        <begin position="103"/>
        <end position="169"/>
    </location>
</feature>
<comment type="caution">
    <text evidence="2">The sequence shown here is derived from an EMBL/GenBank/DDBJ whole genome shotgun (WGS) entry which is preliminary data.</text>
</comment>
<protein>
    <submittedName>
        <fullName evidence="2">Uncharacterized protein</fullName>
    </submittedName>
</protein>
<feature type="region of interest" description="Disordered" evidence="1">
    <location>
        <begin position="187"/>
        <end position="231"/>
    </location>
</feature>
<accession>A0A4T0DQ85</accession>
<dbReference type="Proteomes" id="UP000304947">
    <property type="component" value="Unassembled WGS sequence"/>
</dbReference>
<feature type="compositionally biased region" description="Basic residues" evidence="1">
    <location>
        <begin position="187"/>
        <end position="201"/>
    </location>
</feature>
<organism evidence="2 3">
    <name type="scientific">Aureobasidium pullulans</name>
    <name type="common">Black yeast</name>
    <name type="synonym">Pullularia pullulans</name>
    <dbReference type="NCBI Taxonomy" id="5580"/>
    <lineage>
        <taxon>Eukaryota</taxon>
        <taxon>Fungi</taxon>
        <taxon>Dikarya</taxon>
        <taxon>Ascomycota</taxon>
        <taxon>Pezizomycotina</taxon>
        <taxon>Dothideomycetes</taxon>
        <taxon>Dothideomycetidae</taxon>
        <taxon>Dothideales</taxon>
        <taxon>Saccotheciaceae</taxon>
        <taxon>Aureobasidium</taxon>
    </lineage>
</organism>
<dbReference type="AlphaFoldDB" id="A0A4T0DQ85"/>
<feature type="compositionally biased region" description="Polar residues" evidence="1">
    <location>
        <begin position="209"/>
        <end position="231"/>
    </location>
</feature>
<feature type="compositionally biased region" description="Basic residues" evidence="1">
    <location>
        <begin position="141"/>
        <end position="153"/>
    </location>
</feature>
<sequence>MLHIQTCERWPLLSPVSLSARNRPPSPAALASNLNKTSKLLKLRNFFLQLPTFRPHPTFNFFGREPRASKRARNLTGEPFPQNPPTHLPTDQHVAERLRRLARRRRRPHPEHPRSGPASLPLPSVEEGCQRGHQDPQSWCRRSRHPRRRHRSSCHPPPHPSSLRGQERRLHLRSLQDGSRSRLRCLPRRHRRFHHHKRGLRPHGPDPRSQGQGRETDDLSFSFTPPRSSRN</sequence>
<evidence type="ECO:0000256" key="1">
    <source>
        <dbReference type="SAM" id="MobiDB-lite"/>
    </source>
</evidence>
<gene>
    <name evidence="2" type="ORF">D6C83_03147</name>
</gene>
<evidence type="ECO:0000313" key="3">
    <source>
        <dbReference type="Proteomes" id="UP000304947"/>
    </source>
</evidence>
<feature type="region of interest" description="Disordered" evidence="1">
    <location>
        <begin position="74"/>
        <end position="93"/>
    </location>
</feature>
<proteinExistence type="predicted"/>
<dbReference type="EMBL" id="QZBU01000763">
    <property type="protein sequence ID" value="TIA61064.1"/>
    <property type="molecule type" value="Genomic_DNA"/>
</dbReference>
<reference evidence="2 3" key="1">
    <citation type="submission" date="2018-10" db="EMBL/GenBank/DDBJ databases">
        <title>Fifty Aureobasidium pullulans genomes reveal a recombining polyextremotolerant generalist.</title>
        <authorList>
            <person name="Gostincar C."/>
            <person name="Turk M."/>
            <person name="Zajc J."/>
            <person name="Gunde-Cimerman N."/>
        </authorList>
    </citation>
    <scope>NUCLEOTIDE SEQUENCE [LARGE SCALE GENOMIC DNA]</scope>
    <source>
        <strain evidence="2 3">EXF-3380</strain>
    </source>
</reference>
<evidence type="ECO:0000313" key="2">
    <source>
        <dbReference type="EMBL" id="TIA61064.1"/>
    </source>
</evidence>
<name>A0A4T0DQ85_AURPU</name>